<dbReference type="EMBL" id="VSRR010035078">
    <property type="protein sequence ID" value="MPC72626.1"/>
    <property type="molecule type" value="Genomic_DNA"/>
</dbReference>
<keyword evidence="3" id="KW-1185">Reference proteome</keyword>
<evidence type="ECO:0000256" key="1">
    <source>
        <dbReference type="SAM" id="MobiDB-lite"/>
    </source>
</evidence>
<name>A0A5B7HS41_PORTR</name>
<proteinExistence type="predicted"/>
<dbReference type="Proteomes" id="UP000324222">
    <property type="component" value="Unassembled WGS sequence"/>
</dbReference>
<feature type="region of interest" description="Disordered" evidence="1">
    <location>
        <begin position="21"/>
        <end position="48"/>
    </location>
</feature>
<accession>A0A5B7HS41</accession>
<evidence type="ECO:0000313" key="3">
    <source>
        <dbReference type="Proteomes" id="UP000324222"/>
    </source>
</evidence>
<gene>
    <name evidence="2" type="ORF">E2C01_066938</name>
</gene>
<evidence type="ECO:0000313" key="2">
    <source>
        <dbReference type="EMBL" id="MPC72626.1"/>
    </source>
</evidence>
<sequence>MTSAGQGGGRVVHVVRVVRAGRAATRGGGDHRHRQPVTAQTEDKENEHVPKVTHLLRTLYVSDASEPNSLTSPQ</sequence>
<organism evidence="2 3">
    <name type="scientific">Portunus trituberculatus</name>
    <name type="common">Swimming crab</name>
    <name type="synonym">Neptunus trituberculatus</name>
    <dbReference type="NCBI Taxonomy" id="210409"/>
    <lineage>
        <taxon>Eukaryota</taxon>
        <taxon>Metazoa</taxon>
        <taxon>Ecdysozoa</taxon>
        <taxon>Arthropoda</taxon>
        <taxon>Crustacea</taxon>
        <taxon>Multicrustacea</taxon>
        <taxon>Malacostraca</taxon>
        <taxon>Eumalacostraca</taxon>
        <taxon>Eucarida</taxon>
        <taxon>Decapoda</taxon>
        <taxon>Pleocyemata</taxon>
        <taxon>Brachyura</taxon>
        <taxon>Eubrachyura</taxon>
        <taxon>Portunoidea</taxon>
        <taxon>Portunidae</taxon>
        <taxon>Portuninae</taxon>
        <taxon>Portunus</taxon>
    </lineage>
</organism>
<reference evidence="2 3" key="1">
    <citation type="submission" date="2019-05" db="EMBL/GenBank/DDBJ databases">
        <title>Another draft genome of Portunus trituberculatus and its Hox gene families provides insights of decapod evolution.</title>
        <authorList>
            <person name="Jeong J.-H."/>
            <person name="Song I."/>
            <person name="Kim S."/>
            <person name="Choi T."/>
            <person name="Kim D."/>
            <person name="Ryu S."/>
            <person name="Kim W."/>
        </authorList>
    </citation>
    <scope>NUCLEOTIDE SEQUENCE [LARGE SCALE GENOMIC DNA]</scope>
    <source>
        <tissue evidence="2">Muscle</tissue>
    </source>
</reference>
<dbReference type="AlphaFoldDB" id="A0A5B7HS41"/>
<comment type="caution">
    <text evidence="2">The sequence shown here is derived from an EMBL/GenBank/DDBJ whole genome shotgun (WGS) entry which is preliminary data.</text>
</comment>
<protein>
    <submittedName>
        <fullName evidence="2">Uncharacterized protein</fullName>
    </submittedName>
</protein>